<sequence>MVGEGITIALQRGSDSADLIQTGGFPVCATVTGDQFVENLGIWEWRVRNSRGTKAILPSIALISKGFAALAGQVFAFGAREVHD</sequence>
<organism evidence="1 2">
    <name type="scientific">Sinisalibacter aestuarii</name>
    <dbReference type="NCBI Taxonomy" id="2949426"/>
    <lineage>
        <taxon>Bacteria</taxon>
        <taxon>Pseudomonadati</taxon>
        <taxon>Pseudomonadota</taxon>
        <taxon>Alphaproteobacteria</taxon>
        <taxon>Rhodobacterales</taxon>
        <taxon>Roseobacteraceae</taxon>
        <taxon>Sinisalibacter</taxon>
    </lineage>
</organism>
<reference evidence="1" key="1">
    <citation type="journal article" date="2023" name="Int. J. Syst. Evol. Microbiol.">
        <title>Sinisalibacter aestuarii sp. nov., isolated from estuarine sediment of the Arakawa River.</title>
        <authorList>
            <person name="Arafat S.T."/>
            <person name="Hirano S."/>
            <person name="Sato A."/>
            <person name="Takeuchi K."/>
            <person name="Yasuda T."/>
            <person name="Terahara T."/>
            <person name="Hamada M."/>
            <person name="Kobayashi T."/>
        </authorList>
    </citation>
    <scope>NUCLEOTIDE SEQUENCE</scope>
    <source>
        <strain evidence="1">B-399</strain>
    </source>
</reference>
<protein>
    <submittedName>
        <fullName evidence="1">Uncharacterized protein</fullName>
    </submittedName>
</protein>
<evidence type="ECO:0000313" key="2">
    <source>
        <dbReference type="Proteomes" id="UP001144205"/>
    </source>
</evidence>
<proteinExistence type="predicted"/>
<gene>
    <name evidence="1" type="ORF">STA1M1_21570</name>
</gene>
<name>A0ABQ5LU37_9RHOB</name>
<comment type="caution">
    <text evidence="1">The sequence shown here is derived from an EMBL/GenBank/DDBJ whole genome shotgun (WGS) entry which is preliminary data.</text>
</comment>
<evidence type="ECO:0000313" key="1">
    <source>
        <dbReference type="EMBL" id="GKY88288.1"/>
    </source>
</evidence>
<accession>A0ABQ5LU37</accession>
<dbReference type="EMBL" id="BROH01000006">
    <property type="protein sequence ID" value="GKY88288.1"/>
    <property type="molecule type" value="Genomic_DNA"/>
</dbReference>
<keyword evidence="2" id="KW-1185">Reference proteome</keyword>
<dbReference type="Proteomes" id="UP001144205">
    <property type="component" value="Unassembled WGS sequence"/>
</dbReference>